<dbReference type="Gene3D" id="3.40.50.1820">
    <property type="entry name" value="alpha/beta hydrolase"/>
    <property type="match status" value="1"/>
</dbReference>
<sequence>MIAFDALGHGRSDHPKEINLSKNLRYDIIRDLEDLLKHLGVNSHIGIIGHSLVGGMIGQLFVMKHPEDIKFLILLNSGYIIIDNVIRNIFYNLLPYFIRMNFLDVIKNSIEEILDKTIPFIITALSDTLGGIKLTKDQLFMKIEEQIFNMINEINEYDPSHINCPTLIIGGRLDNFAPEIMSEELHKKIPNSILEIIDMAGHFAPAQRSDTINDLISEFIRNLK</sequence>
<dbReference type="Pfam" id="PF00561">
    <property type="entry name" value="Abhydrolase_1"/>
    <property type="match status" value="1"/>
</dbReference>
<dbReference type="EMBL" id="LAZR01000464">
    <property type="protein sequence ID" value="KKN67852.1"/>
    <property type="molecule type" value="Genomic_DNA"/>
</dbReference>
<name>A0A0F9SZ31_9ZZZZ</name>
<dbReference type="InterPro" id="IPR000073">
    <property type="entry name" value="AB_hydrolase_1"/>
</dbReference>
<dbReference type="PANTHER" id="PTHR43798:SF33">
    <property type="entry name" value="HYDROLASE, PUTATIVE (AFU_ORTHOLOGUE AFUA_2G14860)-RELATED"/>
    <property type="match status" value="1"/>
</dbReference>
<comment type="caution">
    <text evidence="2">The sequence shown here is derived from an EMBL/GenBank/DDBJ whole genome shotgun (WGS) entry which is preliminary data.</text>
</comment>
<dbReference type="PANTHER" id="PTHR43798">
    <property type="entry name" value="MONOACYLGLYCEROL LIPASE"/>
    <property type="match status" value="1"/>
</dbReference>
<feature type="domain" description="AB hydrolase-1" evidence="1">
    <location>
        <begin position="2"/>
        <end position="204"/>
    </location>
</feature>
<protein>
    <recommendedName>
        <fullName evidence="1">AB hydrolase-1 domain-containing protein</fullName>
    </recommendedName>
</protein>
<dbReference type="InterPro" id="IPR050266">
    <property type="entry name" value="AB_hydrolase_sf"/>
</dbReference>
<dbReference type="InterPro" id="IPR029058">
    <property type="entry name" value="AB_hydrolase_fold"/>
</dbReference>
<evidence type="ECO:0000313" key="2">
    <source>
        <dbReference type="EMBL" id="KKN67852.1"/>
    </source>
</evidence>
<organism evidence="2">
    <name type="scientific">marine sediment metagenome</name>
    <dbReference type="NCBI Taxonomy" id="412755"/>
    <lineage>
        <taxon>unclassified sequences</taxon>
        <taxon>metagenomes</taxon>
        <taxon>ecological metagenomes</taxon>
    </lineage>
</organism>
<dbReference type="GO" id="GO:0016020">
    <property type="term" value="C:membrane"/>
    <property type="evidence" value="ECO:0007669"/>
    <property type="project" value="TreeGrafter"/>
</dbReference>
<gene>
    <name evidence="2" type="ORF">LCGC14_0457320</name>
</gene>
<dbReference type="AlphaFoldDB" id="A0A0F9SZ31"/>
<evidence type="ECO:0000259" key="1">
    <source>
        <dbReference type="Pfam" id="PF00561"/>
    </source>
</evidence>
<proteinExistence type="predicted"/>
<accession>A0A0F9SZ31</accession>
<dbReference type="SUPFAM" id="SSF53474">
    <property type="entry name" value="alpha/beta-Hydrolases"/>
    <property type="match status" value="1"/>
</dbReference>
<reference evidence="2" key="1">
    <citation type="journal article" date="2015" name="Nature">
        <title>Complex archaea that bridge the gap between prokaryotes and eukaryotes.</title>
        <authorList>
            <person name="Spang A."/>
            <person name="Saw J.H."/>
            <person name="Jorgensen S.L."/>
            <person name="Zaremba-Niedzwiedzka K."/>
            <person name="Martijn J."/>
            <person name="Lind A.E."/>
            <person name="van Eijk R."/>
            <person name="Schleper C."/>
            <person name="Guy L."/>
            <person name="Ettema T.J."/>
        </authorList>
    </citation>
    <scope>NUCLEOTIDE SEQUENCE</scope>
</reference>